<keyword evidence="6" id="KW-1185">Reference proteome</keyword>
<organism evidence="5 6">
    <name type="scientific">Oncorhynchus tshawytscha</name>
    <name type="common">Chinook salmon</name>
    <name type="synonym">Salmo tshawytscha</name>
    <dbReference type="NCBI Taxonomy" id="74940"/>
    <lineage>
        <taxon>Eukaryota</taxon>
        <taxon>Metazoa</taxon>
        <taxon>Chordata</taxon>
        <taxon>Craniata</taxon>
        <taxon>Vertebrata</taxon>
        <taxon>Euteleostomi</taxon>
        <taxon>Actinopterygii</taxon>
        <taxon>Neopterygii</taxon>
        <taxon>Teleostei</taxon>
        <taxon>Protacanthopterygii</taxon>
        <taxon>Salmoniformes</taxon>
        <taxon>Salmonidae</taxon>
        <taxon>Salmoninae</taxon>
        <taxon>Oncorhynchus</taxon>
    </lineage>
</organism>
<dbReference type="GO" id="GO:0003779">
    <property type="term" value="F:actin binding"/>
    <property type="evidence" value="ECO:0007669"/>
    <property type="project" value="TreeGrafter"/>
</dbReference>
<proteinExistence type="inferred from homology"/>
<evidence type="ECO:0000313" key="5">
    <source>
        <dbReference type="Ensembl" id="ENSOTSP00005105810.1"/>
    </source>
</evidence>
<feature type="compositionally biased region" description="Low complexity" evidence="3">
    <location>
        <begin position="138"/>
        <end position="153"/>
    </location>
</feature>
<evidence type="ECO:0000256" key="2">
    <source>
        <dbReference type="ARBA" id="ARBA00022553"/>
    </source>
</evidence>
<evidence type="ECO:0000256" key="4">
    <source>
        <dbReference type="SAM" id="SignalP"/>
    </source>
</evidence>
<evidence type="ECO:0000256" key="3">
    <source>
        <dbReference type="SAM" id="MobiDB-lite"/>
    </source>
</evidence>
<keyword evidence="4" id="KW-0732">Signal</keyword>
<gene>
    <name evidence="5" type="primary">MYOZ2</name>
</gene>
<protein>
    <submittedName>
        <fullName evidence="5">Myozenin 2</fullName>
    </submittedName>
</protein>
<reference evidence="5" key="3">
    <citation type="submission" date="2025-09" db="UniProtKB">
        <authorList>
            <consortium name="Ensembl"/>
        </authorList>
    </citation>
    <scope>IDENTIFICATION</scope>
</reference>
<dbReference type="Pfam" id="PF05556">
    <property type="entry name" value="Calsarcin"/>
    <property type="match status" value="1"/>
</dbReference>
<dbReference type="GO" id="GO:0015629">
    <property type="term" value="C:actin cytoskeleton"/>
    <property type="evidence" value="ECO:0007669"/>
    <property type="project" value="TreeGrafter"/>
</dbReference>
<dbReference type="AlphaFoldDB" id="A0AAZ3NN36"/>
<keyword evidence="2" id="KW-0597">Phosphoprotein</keyword>
<accession>A0AAZ3NN36</accession>
<dbReference type="GO" id="GO:0031433">
    <property type="term" value="F:telethonin binding"/>
    <property type="evidence" value="ECO:0007669"/>
    <property type="project" value="TreeGrafter"/>
</dbReference>
<evidence type="ECO:0000313" key="6">
    <source>
        <dbReference type="Proteomes" id="UP000694402"/>
    </source>
</evidence>
<dbReference type="GeneTree" id="ENSGT00950000183027"/>
<dbReference type="PANTHER" id="PTHR15941">
    <property type="entry name" value="MYOZENIN"/>
    <property type="match status" value="1"/>
</dbReference>
<dbReference type="PANTHER" id="PTHR15941:SF9">
    <property type="entry name" value="MYOZENIN-2"/>
    <property type="match status" value="1"/>
</dbReference>
<feature type="region of interest" description="Disordered" evidence="3">
    <location>
        <begin position="118"/>
        <end position="168"/>
    </location>
</feature>
<reference evidence="5" key="2">
    <citation type="submission" date="2025-08" db="UniProtKB">
        <authorList>
            <consortium name="Ensembl"/>
        </authorList>
    </citation>
    <scope>IDENTIFICATION</scope>
</reference>
<feature type="chain" id="PRO_5044224898" evidence="4">
    <location>
        <begin position="23"/>
        <end position="298"/>
    </location>
</feature>
<dbReference type="InterPro" id="IPR008438">
    <property type="entry name" value="MYOZ"/>
</dbReference>
<dbReference type="Ensembl" id="ENSOTST00005171590.1">
    <property type="protein sequence ID" value="ENSOTSP00005105810.1"/>
    <property type="gene ID" value="ENSOTSG00005047759.2"/>
</dbReference>
<comment type="similarity">
    <text evidence="1">Belongs to the myozenin family.</text>
</comment>
<evidence type="ECO:0000256" key="1">
    <source>
        <dbReference type="ARBA" id="ARBA00009126"/>
    </source>
</evidence>
<dbReference type="Proteomes" id="UP000694402">
    <property type="component" value="Unassembled WGS sequence"/>
</dbReference>
<sequence>MPYCAARHCFLWFVKLVATAQGVPSHAVPCDIVSPGAGMSQFSTMTTNERKMQAAAICREVQGPEDAEMDLGKKMSVPKDVMLEELSLASNRGSLLFEKRKRRSEKYTFESIQNVTNTQINSQETTESNSLGVEQSKTTTNTPDPSNTPNPDNIAPGYGGPLKQMEPEKFNSTCLPKSYHSPWDQAIYHSDPSLADSLVNHLAELEAKPEGPGYKSFNRVATPFGGFGGKSTIPAPLFKAPDVEHNTMPELYPELQGEPAVQRPTFNRVACGWAGASTPVILPKMHLDPMFIPESDDL</sequence>
<feature type="signal peptide" evidence="4">
    <location>
        <begin position="1"/>
        <end position="22"/>
    </location>
</feature>
<reference evidence="6" key="1">
    <citation type="journal article" date="2018" name="PLoS ONE">
        <title>Chinook salmon (Oncorhynchus tshawytscha) genome and transcriptome.</title>
        <authorList>
            <person name="Christensen K.A."/>
            <person name="Leong J.S."/>
            <person name="Sakhrani D."/>
            <person name="Biagi C.A."/>
            <person name="Minkley D.R."/>
            <person name="Withler R.E."/>
            <person name="Rondeau E.B."/>
            <person name="Koop B.F."/>
            <person name="Devlin R.H."/>
        </authorList>
    </citation>
    <scope>NUCLEOTIDE SEQUENCE [LARGE SCALE GENOMIC DNA]</scope>
</reference>
<name>A0AAZ3NN36_ONCTS</name>
<feature type="compositionally biased region" description="Polar residues" evidence="3">
    <location>
        <begin position="118"/>
        <end position="137"/>
    </location>
</feature>
<dbReference type="GO" id="GO:0030018">
    <property type="term" value="C:Z disc"/>
    <property type="evidence" value="ECO:0007669"/>
    <property type="project" value="InterPro"/>
</dbReference>
<dbReference type="GO" id="GO:0051373">
    <property type="term" value="F:FATZ binding"/>
    <property type="evidence" value="ECO:0007669"/>
    <property type="project" value="TreeGrafter"/>
</dbReference>